<evidence type="ECO:0000313" key="9">
    <source>
        <dbReference type="EMBL" id="PIA19338.1"/>
    </source>
</evidence>
<dbReference type="InterPro" id="IPR001525">
    <property type="entry name" value="C5_MeTfrase"/>
</dbReference>
<dbReference type="Proteomes" id="UP000242474">
    <property type="component" value="Unassembled WGS sequence"/>
</dbReference>
<dbReference type="PROSITE" id="PS51679">
    <property type="entry name" value="SAM_MT_C5"/>
    <property type="match status" value="1"/>
</dbReference>
<accession>A0A2G5BJZ8</accession>
<organism evidence="9 10">
    <name type="scientific">Coemansia reversa (strain ATCC 12441 / NRRL 1564)</name>
    <dbReference type="NCBI Taxonomy" id="763665"/>
    <lineage>
        <taxon>Eukaryota</taxon>
        <taxon>Fungi</taxon>
        <taxon>Fungi incertae sedis</taxon>
        <taxon>Zoopagomycota</taxon>
        <taxon>Kickxellomycotina</taxon>
        <taxon>Kickxellomycetes</taxon>
        <taxon>Kickxellales</taxon>
        <taxon>Kickxellaceae</taxon>
        <taxon>Coemansia</taxon>
    </lineage>
</organism>
<evidence type="ECO:0000256" key="7">
    <source>
        <dbReference type="PROSITE-ProRule" id="PRU01016"/>
    </source>
</evidence>
<dbReference type="GO" id="GO:0005634">
    <property type="term" value="C:nucleus"/>
    <property type="evidence" value="ECO:0007669"/>
    <property type="project" value="TreeGrafter"/>
</dbReference>
<gene>
    <name evidence="9" type="ORF">COEREDRAFT_29244</name>
</gene>
<keyword evidence="1 7" id="KW-0489">Methyltransferase</keyword>
<dbReference type="AlphaFoldDB" id="A0A2G5BJZ8"/>
<evidence type="ECO:0000256" key="3">
    <source>
        <dbReference type="ARBA" id="ARBA00022691"/>
    </source>
</evidence>
<dbReference type="Gene3D" id="3.90.120.10">
    <property type="entry name" value="DNA Methylase, subunit A, domain 2"/>
    <property type="match status" value="1"/>
</dbReference>
<dbReference type="InterPro" id="IPR031303">
    <property type="entry name" value="C5_meth_CS"/>
</dbReference>
<feature type="active site" evidence="7">
    <location>
        <position position="78"/>
    </location>
</feature>
<evidence type="ECO:0000313" key="10">
    <source>
        <dbReference type="Proteomes" id="UP000242474"/>
    </source>
</evidence>
<dbReference type="InterPro" id="IPR050750">
    <property type="entry name" value="C5-MTase"/>
</dbReference>
<keyword evidence="3 7" id="KW-0949">S-adenosyl-L-methionine</keyword>
<dbReference type="GO" id="GO:0032259">
    <property type="term" value="P:methylation"/>
    <property type="evidence" value="ECO:0007669"/>
    <property type="project" value="UniProtKB-KW"/>
</dbReference>
<feature type="non-terminal residue" evidence="9">
    <location>
        <position position="344"/>
    </location>
</feature>
<keyword evidence="10" id="KW-1185">Reference proteome</keyword>
<protein>
    <recommendedName>
        <fullName evidence="5">tRNA (cytosine(38)-C(5))-methyltransferase</fullName>
        <ecNumber evidence="4">2.1.1.204</ecNumber>
    </recommendedName>
    <alternativeName>
        <fullName evidence="6">DNA (cytosine-5)-methyltransferase-like protein 2</fullName>
    </alternativeName>
</protein>
<reference evidence="9 10" key="1">
    <citation type="journal article" date="2015" name="Genome Biol. Evol.">
        <title>Phylogenomic analyses indicate that early fungi evolved digesting cell walls of algal ancestors of land plants.</title>
        <authorList>
            <person name="Chang Y."/>
            <person name="Wang S."/>
            <person name="Sekimoto S."/>
            <person name="Aerts A.L."/>
            <person name="Choi C."/>
            <person name="Clum A."/>
            <person name="LaButti K.M."/>
            <person name="Lindquist E.A."/>
            <person name="Yee Ngan C."/>
            <person name="Ohm R.A."/>
            <person name="Salamov A.A."/>
            <person name="Grigoriev I.V."/>
            <person name="Spatafora J.W."/>
            <person name="Berbee M.L."/>
        </authorList>
    </citation>
    <scope>NUCLEOTIDE SEQUENCE [LARGE SCALE GENOMIC DNA]</scope>
    <source>
        <strain evidence="9 10">NRRL 1564</strain>
    </source>
</reference>
<dbReference type="GO" id="GO:0008168">
    <property type="term" value="F:methyltransferase activity"/>
    <property type="evidence" value="ECO:0007669"/>
    <property type="project" value="UniProtKB-KW"/>
</dbReference>
<dbReference type="PROSITE" id="PS00095">
    <property type="entry name" value="C5_MTASE_2"/>
    <property type="match status" value="1"/>
</dbReference>
<comment type="similarity">
    <text evidence="7 8">Belongs to the class I-like SAM-binding methyltransferase superfamily. C5-methyltransferase family.</text>
</comment>
<evidence type="ECO:0000256" key="1">
    <source>
        <dbReference type="ARBA" id="ARBA00022603"/>
    </source>
</evidence>
<dbReference type="Pfam" id="PF00145">
    <property type="entry name" value="DNA_methylase"/>
    <property type="match status" value="1"/>
</dbReference>
<dbReference type="PANTHER" id="PTHR46098">
    <property type="entry name" value="TRNA (CYTOSINE(38)-C(5))-METHYLTRANSFERASE"/>
    <property type="match status" value="1"/>
</dbReference>
<dbReference type="PANTHER" id="PTHR46098:SF1">
    <property type="entry name" value="TRNA (CYTOSINE(38)-C(5))-METHYLTRANSFERASE"/>
    <property type="match status" value="1"/>
</dbReference>
<dbReference type="PRINTS" id="PR00105">
    <property type="entry name" value="C5METTRFRASE"/>
</dbReference>
<dbReference type="STRING" id="763665.A0A2G5BJZ8"/>
<dbReference type="SUPFAM" id="SSF53335">
    <property type="entry name" value="S-adenosyl-L-methionine-dependent methyltransferases"/>
    <property type="match status" value="1"/>
</dbReference>
<dbReference type="OrthoDB" id="414133at2759"/>
<proteinExistence type="inferred from homology"/>
<evidence type="ECO:0000256" key="4">
    <source>
        <dbReference type="ARBA" id="ARBA00039081"/>
    </source>
</evidence>
<sequence length="344" mass="39413">MSIRVAEFYSGIGGMHFALKESGVDGEVVRAFDINTVANDVYRHNFKEVRLMQRCIESLPMTLFEGLKADLWTMSPPCQPYTRQGLQQGSEDARAKSFLFLISLLTKLQRKPKYLLVENVTGFEKSDTRTILLRQLVRVGYRFEEYVLNPLQLCYPNSRTRYYLLAKLDAQPRECSDAEEFPYCFCSEVSGASLIQPVTDTNGNVDFERGIWHHDGVRQVKQFLENLSPEELEPYQLSQQLVDKHECVHDVVTPDDRRTLCFTKGYTWYAKGTGSLLKTHGSVNTTDLTVSQNIRYFTPREVASLMGFPNNFSFPLDTSIKQRYRLLGNSLSVSVVAMLMDYLL</sequence>
<name>A0A2G5BJZ8_COERN</name>
<evidence type="ECO:0000256" key="2">
    <source>
        <dbReference type="ARBA" id="ARBA00022679"/>
    </source>
</evidence>
<keyword evidence="2 7" id="KW-0808">Transferase</keyword>
<dbReference type="NCBIfam" id="TIGR00675">
    <property type="entry name" value="dcm"/>
    <property type="match status" value="1"/>
</dbReference>
<dbReference type="EC" id="2.1.1.204" evidence="4"/>
<dbReference type="Gene3D" id="3.40.50.150">
    <property type="entry name" value="Vaccinia Virus protein VP39"/>
    <property type="match status" value="1"/>
</dbReference>
<evidence type="ECO:0000256" key="5">
    <source>
        <dbReference type="ARBA" id="ARBA00039681"/>
    </source>
</evidence>
<dbReference type="EMBL" id="KZ303487">
    <property type="protein sequence ID" value="PIA19338.1"/>
    <property type="molecule type" value="Genomic_DNA"/>
</dbReference>
<dbReference type="InterPro" id="IPR029063">
    <property type="entry name" value="SAM-dependent_MTases_sf"/>
</dbReference>
<evidence type="ECO:0000256" key="8">
    <source>
        <dbReference type="RuleBase" id="RU000416"/>
    </source>
</evidence>
<evidence type="ECO:0000256" key="6">
    <source>
        <dbReference type="ARBA" id="ARBA00042810"/>
    </source>
</evidence>